<dbReference type="OrthoDB" id="193920at2759"/>
<dbReference type="Proteomes" id="UP000011083">
    <property type="component" value="Unassembled WGS sequence"/>
</dbReference>
<keyword evidence="11" id="KW-0131">Cell cycle</keyword>
<name>L8H7V1_ACACF</name>
<dbReference type="EMBL" id="KB007909">
    <property type="protein sequence ID" value="ELR20546.1"/>
    <property type="molecule type" value="Genomic_DNA"/>
</dbReference>
<keyword evidence="8" id="KW-0498">Mitosis</keyword>
<reference evidence="15 16" key="1">
    <citation type="journal article" date="2013" name="Genome Biol.">
        <title>Genome of Acanthamoeba castellanii highlights extensive lateral gene transfer and early evolution of tyrosine kinase signaling.</title>
        <authorList>
            <person name="Clarke M."/>
            <person name="Lohan A.J."/>
            <person name="Liu B."/>
            <person name="Lagkouvardos I."/>
            <person name="Roy S."/>
            <person name="Zafar N."/>
            <person name="Bertelli C."/>
            <person name="Schilde C."/>
            <person name="Kianianmomeni A."/>
            <person name="Burglin T.R."/>
            <person name="Frech C."/>
            <person name="Turcotte B."/>
            <person name="Kopec K.O."/>
            <person name="Synnott J.M."/>
            <person name="Choo C."/>
            <person name="Paponov I."/>
            <person name="Finkler A."/>
            <person name="Soon Heng Tan C."/>
            <person name="Hutchins A.P."/>
            <person name="Weinmeier T."/>
            <person name="Rattei T."/>
            <person name="Chu J.S."/>
            <person name="Gimenez G."/>
            <person name="Irimia M."/>
            <person name="Rigden D.J."/>
            <person name="Fitzpatrick D.A."/>
            <person name="Lorenzo-Morales J."/>
            <person name="Bateman A."/>
            <person name="Chiu C.H."/>
            <person name="Tang P."/>
            <person name="Hegemann P."/>
            <person name="Fromm H."/>
            <person name="Raoult D."/>
            <person name="Greub G."/>
            <person name="Miranda-Saavedra D."/>
            <person name="Chen N."/>
            <person name="Nash P."/>
            <person name="Ginger M.L."/>
            <person name="Horn M."/>
            <person name="Schaap P."/>
            <person name="Caler L."/>
            <person name="Loftus B."/>
        </authorList>
    </citation>
    <scope>NUCLEOTIDE SEQUENCE [LARGE SCALE GENOMIC DNA]</scope>
    <source>
        <strain evidence="15 16">Neff</strain>
    </source>
</reference>
<keyword evidence="6" id="KW-0132">Cell division</keyword>
<evidence type="ECO:0000256" key="4">
    <source>
        <dbReference type="ARBA" id="ARBA00022454"/>
    </source>
</evidence>
<evidence type="ECO:0000256" key="6">
    <source>
        <dbReference type="ARBA" id="ARBA00022618"/>
    </source>
</evidence>
<dbReference type="KEGG" id="acan:ACA1_052350"/>
<organism evidence="15 16">
    <name type="scientific">Acanthamoeba castellanii (strain ATCC 30010 / Neff)</name>
    <dbReference type="NCBI Taxonomy" id="1257118"/>
    <lineage>
        <taxon>Eukaryota</taxon>
        <taxon>Amoebozoa</taxon>
        <taxon>Discosea</taxon>
        <taxon>Longamoebia</taxon>
        <taxon>Centramoebida</taxon>
        <taxon>Acanthamoebidae</taxon>
        <taxon>Acanthamoeba</taxon>
    </lineage>
</organism>
<keyword evidence="9" id="KW-0995">Kinetochore</keyword>
<evidence type="ECO:0000256" key="2">
    <source>
        <dbReference type="ARBA" id="ARBA00004629"/>
    </source>
</evidence>
<keyword evidence="4" id="KW-0158">Chromosome</keyword>
<keyword evidence="16" id="KW-1185">Reference proteome</keyword>
<dbReference type="GO" id="GO:0000278">
    <property type="term" value="P:mitotic cell cycle"/>
    <property type="evidence" value="ECO:0007669"/>
    <property type="project" value="TreeGrafter"/>
</dbReference>
<evidence type="ECO:0000256" key="10">
    <source>
        <dbReference type="ARBA" id="ARBA00023212"/>
    </source>
</evidence>
<dbReference type="RefSeq" id="XP_004343949.1">
    <property type="nucleotide sequence ID" value="XM_004343899.1"/>
</dbReference>
<dbReference type="GO" id="GO:0008017">
    <property type="term" value="F:microtubule binding"/>
    <property type="evidence" value="ECO:0007669"/>
    <property type="project" value="InterPro"/>
</dbReference>
<gene>
    <name evidence="15" type="ORF">ACA1_052350</name>
</gene>
<evidence type="ECO:0000256" key="5">
    <source>
        <dbReference type="ARBA" id="ARBA00022490"/>
    </source>
</evidence>
<dbReference type="Gene3D" id="6.10.250.1380">
    <property type="match status" value="1"/>
</dbReference>
<dbReference type="GO" id="GO:0000940">
    <property type="term" value="C:outer kinetochore"/>
    <property type="evidence" value="ECO:0007669"/>
    <property type="project" value="InterPro"/>
</dbReference>
<evidence type="ECO:0000256" key="11">
    <source>
        <dbReference type="ARBA" id="ARBA00023306"/>
    </source>
</evidence>
<protein>
    <recommendedName>
        <fullName evidence="13">Protein FAM33A</fullName>
    </recommendedName>
</protein>
<evidence type="ECO:0000313" key="15">
    <source>
        <dbReference type="EMBL" id="ELR20546.1"/>
    </source>
</evidence>
<dbReference type="GO" id="GO:0007059">
    <property type="term" value="P:chromosome segregation"/>
    <property type="evidence" value="ECO:0007669"/>
    <property type="project" value="InterPro"/>
</dbReference>
<evidence type="ECO:0000256" key="9">
    <source>
        <dbReference type="ARBA" id="ARBA00022838"/>
    </source>
</evidence>
<dbReference type="GO" id="GO:0005876">
    <property type="term" value="C:spindle microtubule"/>
    <property type="evidence" value="ECO:0007669"/>
    <property type="project" value="InterPro"/>
</dbReference>
<dbReference type="GeneID" id="14921409"/>
<accession>L8H7V1</accession>
<dbReference type="PANTHER" id="PTHR32017:SF3">
    <property type="entry name" value="SPINDLE AND KINETOCHORE-ASSOCIATED PROTEIN 2"/>
    <property type="match status" value="1"/>
</dbReference>
<evidence type="ECO:0000313" key="16">
    <source>
        <dbReference type="Proteomes" id="UP000011083"/>
    </source>
</evidence>
<evidence type="ECO:0000256" key="13">
    <source>
        <dbReference type="ARBA" id="ARBA00029651"/>
    </source>
</evidence>
<evidence type="ECO:0000259" key="14">
    <source>
        <dbReference type="Pfam" id="PF16740"/>
    </source>
</evidence>
<dbReference type="InterPro" id="IPR042091">
    <property type="entry name" value="Ska2_N"/>
</dbReference>
<comment type="subcellular location">
    <subcellularLocation>
        <location evidence="2">Chromosome</location>
        <location evidence="2">Centromere</location>
        <location evidence="2">Kinetochore</location>
    </subcellularLocation>
    <subcellularLocation>
        <location evidence="1">Cytoplasm</location>
        <location evidence="1">Cytoskeleton</location>
        <location evidence="1">Spindle</location>
    </subcellularLocation>
</comment>
<proteinExistence type="inferred from homology"/>
<keyword evidence="5" id="KW-0963">Cytoplasm</keyword>
<sequence length="134" mass="15522">MSAMDPQSQLEKAATDLNYVLHFLRTEYAQKFEASGEPNLNPMKLMQRLERIQEDLPRLKEDCLTLCTEKRNLIEMSKKTLLDTRQRLLDMNKNLGLDMPDDHLDSIYQDFNEMAAVCNDQISEMIPCFSSSNS</sequence>
<dbReference type="Pfam" id="PF16740">
    <property type="entry name" value="SKA2"/>
    <property type="match status" value="1"/>
</dbReference>
<evidence type="ECO:0000256" key="1">
    <source>
        <dbReference type="ARBA" id="ARBA00004186"/>
    </source>
</evidence>
<feature type="domain" description="Ska2 N-terminal" evidence="14">
    <location>
        <begin position="7"/>
        <end position="111"/>
    </location>
</feature>
<dbReference type="VEuPathDB" id="AmoebaDB:ACA1_052350"/>
<dbReference type="AlphaFoldDB" id="L8H7V1"/>
<dbReference type="PANTHER" id="PTHR32017">
    <property type="entry name" value="SPINDLE AND KINETOCHORE-ASSOCIATED PROTEIN 2"/>
    <property type="match status" value="1"/>
</dbReference>
<dbReference type="InterPro" id="IPR026762">
    <property type="entry name" value="Ska2"/>
</dbReference>
<comment type="similarity">
    <text evidence="3">Belongs to the SKA2 family.</text>
</comment>
<evidence type="ECO:0000256" key="7">
    <source>
        <dbReference type="ARBA" id="ARBA00022701"/>
    </source>
</evidence>
<evidence type="ECO:0000256" key="12">
    <source>
        <dbReference type="ARBA" id="ARBA00023328"/>
    </source>
</evidence>
<evidence type="ECO:0000256" key="3">
    <source>
        <dbReference type="ARBA" id="ARBA00010684"/>
    </source>
</evidence>
<keyword evidence="7" id="KW-0493">Microtubule</keyword>
<evidence type="ECO:0000256" key="8">
    <source>
        <dbReference type="ARBA" id="ARBA00022776"/>
    </source>
</evidence>
<keyword evidence="12" id="KW-0137">Centromere</keyword>
<keyword evidence="10" id="KW-0206">Cytoskeleton</keyword>
<dbReference type="GO" id="GO:0051301">
    <property type="term" value="P:cell division"/>
    <property type="evidence" value="ECO:0007669"/>
    <property type="project" value="UniProtKB-KW"/>
</dbReference>